<organism evidence="1 2">
    <name type="scientific">Vibrio phage vB_VpS_PG07</name>
    <dbReference type="NCBI Taxonomy" id="2301664"/>
    <lineage>
        <taxon>Viruses</taxon>
        <taxon>Duplodnaviria</taxon>
        <taxon>Heunggongvirae</taxon>
        <taxon>Uroviricota</taxon>
        <taxon>Caudoviricetes</taxon>
        <taxon>Demerecviridae</taxon>
        <taxon>Pogseptimavirus</taxon>
        <taxon>Pogseptimavirus PG07</taxon>
    </lineage>
</organism>
<keyword evidence="2" id="KW-1185">Reference proteome</keyword>
<name>A0A385E4E3_9CAUD</name>
<evidence type="ECO:0000313" key="2">
    <source>
        <dbReference type="Proteomes" id="UP000263435"/>
    </source>
</evidence>
<accession>A0A385E4E3</accession>
<dbReference type="EMBL" id="MH645904">
    <property type="protein sequence ID" value="AXQ66640.1"/>
    <property type="molecule type" value="Genomic_DNA"/>
</dbReference>
<protein>
    <submittedName>
        <fullName evidence="1">Uncharacterized protein</fullName>
    </submittedName>
</protein>
<dbReference type="GeneID" id="54999365"/>
<reference evidence="1 2" key="1">
    <citation type="submission" date="2018-07" db="EMBL/GenBank/DDBJ databases">
        <title>Sequencing of PG07.</title>
        <authorList>
            <person name="Ding T."/>
        </authorList>
    </citation>
    <scope>NUCLEOTIDE SEQUENCE [LARGE SCALE GENOMIC DNA]</scope>
</reference>
<evidence type="ECO:0000313" key="1">
    <source>
        <dbReference type="EMBL" id="AXQ66640.1"/>
    </source>
</evidence>
<dbReference type="KEGG" id="vg:54999365"/>
<dbReference type="Proteomes" id="UP000263435">
    <property type="component" value="Segment"/>
</dbReference>
<sequence length="74" mass="8237">MQVSTDIFMVVEVQSEYVYGREGVKEVSRTTVKVFDQLYVGNAALANAAKAEAERLNKAHGCDVVKYVVETKPR</sequence>
<proteinExistence type="predicted"/>
<dbReference type="RefSeq" id="YP_009808462.1">
    <property type="nucleotide sequence ID" value="NC_048041.1"/>
</dbReference>